<reference evidence="3" key="1">
    <citation type="journal article" date="2021" name="Nat. Commun.">
        <title>Genetic determinants of endophytism in the Arabidopsis root mycobiome.</title>
        <authorList>
            <person name="Mesny F."/>
            <person name="Miyauchi S."/>
            <person name="Thiergart T."/>
            <person name="Pickel B."/>
            <person name="Atanasova L."/>
            <person name="Karlsson M."/>
            <person name="Huettel B."/>
            <person name="Barry K.W."/>
            <person name="Haridas S."/>
            <person name="Chen C."/>
            <person name="Bauer D."/>
            <person name="Andreopoulos W."/>
            <person name="Pangilinan J."/>
            <person name="LaButti K."/>
            <person name="Riley R."/>
            <person name="Lipzen A."/>
            <person name="Clum A."/>
            <person name="Drula E."/>
            <person name="Henrissat B."/>
            <person name="Kohler A."/>
            <person name="Grigoriev I.V."/>
            <person name="Martin F.M."/>
            <person name="Hacquard S."/>
        </authorList>
    </citation>
    <scope>NUCLEOTIDE SEQUENCE</scope>
    <source>
        <strain evidence="3">MPI-SDFR-AT-0120</strain>
    </source>
</reference>
<dbReference type="EMBL" id="JAGMVJ010000003">
    <property type="protein sequence ID" value="KAH7092250.1"/>
    <property type="molecule type" value="Genomic_DNA"/>
</dbReference>
<gene>
    <name evidence="3" type="ORF">FB567DRAFT_588549</name>
</gene>
<evidence type="ECO:0000256" key="1">
    <source>
        <dbReference type="SAM" id="MobiDB-lite"/>
    </source>
</evidence>
<keyword evidence="2" id="KW-0732">Signal</keyword>
<sequence>MSFVLTLILLQLYAMCISAMVIPITNPINNRLWDLERGLDFHTFYESAIKDSKPEIIEVKNTSAKSAKREQAARRAKTKPRPAIADLPQGGVQCAIMTRLLSDV</sequence>
<name>A0A8K0RDF7_9PLEO</name>
<evidence type="ECO:0000256" key="2">
    <source>
        <dbReference type="SAM" id="SignalP"/>
    </source>
</evidence>
<evidence type="ECO:0000313" key="4">
    <source>
        <dbReference type="Proteomes" id="UP000813461"/>
    </source>
</evidence>
<proteinExistence type="predicted"/>
<organism evidence="3 4">
    <name type="scientific">Paraphoma chrysanthemicola</name>
    <dbReference type="NCBI Taxonomy" id="798071"/>
    <lineage>
        <taxon>Eukaryota</taxon>
        <taxon>Fungi</taxon>
        <taxon>Dikarya</taxon>
        <taxon>Ascomycota</taxon>
        <taxon>Pezizomycotina</taxon>
        <taxon>Dothideomycetes</taxon>
        <taxon>Pleosporomycetidae</taxon>
        <taxon>Pleosporales</taxon>
        <taxon>Pleosporineae</taxon>
        <taxon>Phaeosphaeriaceae</taxon>
        <taxon>Paraphoma</taxon>
    </lineage>
</organism>
<evidence type="ECO:0000313" key="3">
    <source>
        <dbReference type="EMBL" id="KAH7092250.1"/>
    </source>
</evidence>
<dbReference type="Proteomes" id="UP000813461">
    <property type="component" value="Unassembled WGS sequence"/>
</dbReference>
<feature type="chain" id="PRO_5035480968" evidence="2">
    <location>
        <begin position="20"/>
        <end position="104"/>
    </location>
</feature>
<dbReference type="AlphaFoldDB" id="A0A8K0RDF7"/>
<accession>A0A8K0RDF7</accession>
<protein>
    <submittedName>
        <fullName evidence="3">Uncharacterized protein</fullName>
    </submittedName>
</protein>
<dbReference type="OrthoDB" id="10343324at2759"/>
<feature type="signal peptide" evidence="2">
    <location>
        <begin position="1"/>
        <end position="19"/>
    </location>
</feature>
<feature type="region of interest" description="Disordered" evidence="1">
    <location>
        <begin position="67"/>
        <end position="86"/>
    </location>
</feature>
<keyword evidence="4" id="KW-1185">Reference proteome</keyword>
<comment type="caution">
    <text evidence="3">The sequence shown here is derived from an EMBL/GenBank/DDBJ whole genome shotgun (WGS) entry which is preliminary data.</text>
</comment>